<keyword evidence="10" id="KW-1133">Transmembrane helix</keyword>
<evidence type="ECO:0000259" key="11">
    <source>
        <dbReference type="PROSITE" id="PS50109"/>
    </source>
</evidence>
<evidence type="ECO:0000256" key="5">
    <source>
        <dbReference type="ARBA" id="ARBA00022741"/>
    </source>
</evidence>
<dbReference type="SMART" id="SM00387">
    <property type="entry name" value="HATPase_c"/>
    <property type="match status" value="1"/>
</dbReference>
<dbReference type="InterPro" id="IPR005467">
    <property type="entry name" value="His_kinase_dom"/>
</dbReference>
<dbReference type="Pfam" id="PF07730">
    <property type="entry name" value="HisKA_3"/>
    <property type="match status" value="1"/>
</dbReference>
<evidence type="ECO:0000256" key="9">
    <source>
        <dbReference type="SAM" id="Coils"/>
    </source>
</evidence>
<dbReference type="PROSITE" id="PS50109">
    <property type="entry name" value="HIS_KIN"/>
    <property type="match status" value="1"/>
</dbReference>
<dbReference type="Proteomes" id="UP000249061">
    <property type="component" value="Unassembled WGS sequence"/>
</dbReference>
<dbReference type="GO" id="GO:0005524">
    <property type="term" value="F:ATP binding"/>
    <property type="evidence" value="ECO:0007669"/>
    <property type="project" value="UniProtKB-KW"/>
</dbReference>
<feature type="domain" description="Histidine kinase" evidence="11">
    <location>
        <begin position="251"/>
        <end position="440"/>
    </location>
</feature>
<dbReference type="Gene3D" id="3.30.565.10">
    <property type="entry name" value="Histidine kinase-like ATPase, C-terminal domain"/>
    <property type="match status" value="1"/>
</dbReference>
<evidence type="ECO:0000256" key="4">
    <source>
        <dbReference type="ARBA" id="ARBA00022679"/>
    </source>
</evidence>
<dbReference type="CDD" id="cd16917">
    <property type="entry name" value="HATPase_UhpB-NarQ-NarX-like"/>
    <property type="match status" value="1"/>
</dbReference>
<keyword evidence="3" id="KW-0597">Phosphoprotein</keyword>
<feature type="transmembrane region" description="Helical" evidence="10">
    <location>
        <begin position="68"/>
        <end position="89"/>
    </location>
</feature>
<sequence>MINTREGRFVTASSCTTCGYTRHTLQLNDDRRARVRVVLEKRGLTQQVSAEEAASSWMLERFQARARALFYARMMFLTLGLLILAVPVWRFYFDFTPLAFGGYFFMLLYTVANYLVLQHERAGRIVTYITLCFDLVVMVVVVVKPHEAGGLANPLLATQLLFTTLFALLYPKPLAILPPLLALPITARLDQLLDRSPTAVEVLTLIWYLGLNFIVIYVLVYLNEREVSAHREVVELQGDLKELAVVEERNRLAREIHDGLGASLSSLIIQSEYVEQLSRDEAVKKEVGELKQSAEEAIEELRRSLQMMREDFDLGHGVEDYVKTFGLRTQLPVQFERSGTLLARLPPETSLALFRVLQELLSNAAKHAAPANVYVKLHFAPNAVHLAVKDDGKGFDPASPKMGHYGLINLRERAMKLGGEVTIDARPGGGTHITFSAPVS</sequence>
<feature type="transmembrane region" description="Helical" evidence="10">
    <location>
        <begin position="202"/>
        <end position="222"/>
    </location>
</feature>
<name>A0A2W5TZT3_9BACT</name>
<protein>
    <recommendedName>
        <fullName evidence="2">histidine kinase</fullName>
        <ecNumber evidence="2">2.7.13.3</ecNumber>
    </recommendedName>
</protein>
<evidence type="ECO:0000256" key="10">
    <source>
        <dbReference type="SAM" id="Phobius"/>
    </source>
</evidence>
<dbReference type="SUPFAM" id="SSF55874">
    <property type="entry name" value="ATPase domain of HSP90 chaperone/DNA topoisomerase II/histidine kinase"/>
    <property type="match status" value="1"/>
</dbReference>
<keyword evidence="4" id="KW-0808">Transferase</keyword>
<keyword evidence="10" id="KW-0472">Membrane</keyword>
<feature type="transmembrane region" description="Helical" evidence="10">
    <location>
        <begin position="155"/>
        <end position="181"/>
    </location>
</feature>
<evidence type="ECO:0000256" key="2">
    <source>
        <dbReference type="ARBA" id="ARBA00012438"/>
    </source>
</evidence>
<evidence type="ECO:0000313" key="12">
    <source>
        <dbReference type="EMBL" id="PZR16825.1"/>
    </source>
</evidence>
<proteinExistence type="predicted"/>
<dbReference type="InterPro" id="IPR011712">
    <property type="entry name" value="Sig_transdc_His_kin_sub3_dim/P"/>
</dbReference>
<dbReference type="PANTHER" id="PTHR24421">
    <property type="entry name" value="NITRATE/NITRITE SENSOR PROTEIN NARX-RELATED"/>
    <property type="match status" value="1"/>
</dbReference>
<dbReference type="InterPro" id="IPR036890">
    <property type="entry name" value="HATPase_C_sf"/>
</dbReference>
<evidence type="ECO:0000256" key="8">
    <source>
        <dbReference type="ARBA" id="ARBA00023012"/>
    </source>
</evidence>
<dbReference type="AlphaFoldDB" id="A0A2W5TZT3"/>
<feature type="transmembrane region" description="Helical" evidence="10">
    <location>
        <begin position="125"/>
        <end position="143"/>
    </location>
</feature>
<keyword evidence="8" id="KW-0902">Two-component regulatory system</keyword>
<evidence type="ECO:0000256" key="1">
    <source>
        <dbReference type="ARBA" id="ARBA00000085"/>
    </source>
</evidence>
<dbReference type="GO" id="GO:0046983">
    <property type="term" value="F:protein dimerization activity"/>
    <property type="evidence" value="ECO:0007669"/>
    <property type="project" value="InterPro"/>
</dbReference>
<organism evidence="12 13">
    <name type="scientific">Archangium gephyra</name>
    <dbReference type="NCBI Taxonomy" id="48"/>
    <lineage>
        <taxon>Bacteria</taxon>
        <taxon>Pseudomonadati</taxon>
        <taxon>Myxococcota</taxon>
        <taxon>Myxococcia</taxon>
        <taxon>Myxococcales</taxon>
        <taxon>Cystobacterineae</taxon>
        <taxon>Archangiaceae</taxon>
        <taxon>Archangium</taxon>
    </lineage>
</organism>
<keyword evidence="5" id="KW-0547">Nucleotide-binding</keyword>
<evidence type="ECO:0000256" key="7">
    <source>
        <dbReference type="ARBA" id="ARBA00022840"/>
    </source>
</evidence>
<keyword evidence="10" id="KW-0812">Transmembrane</keyword>
<dbReference type="PANTHER" id="PTHR24421:SF10">
    <property type="entry name" value="NITRATE_NITRITE SENSOR PROTEIN NARQ"/>
    <property type="match status" value="1"/>
</dbReference>
<feature type="coiled-coil region" evidence="9">
    <location>
        <begin position="280"/>
        <end position="311"/>
    </location>
</feature>
<gene>
    <name evidence="12" type="ORF">DI536_05680</name>
</gene>
<dbReference type="InterPro" id="IPR050482">
    <property type="entry name" value="Sensor_HK_TwoCompSys"/>
</dbReference>
<dbReference type="InterPro" id="IPR003594">
    <property type="entry name" value="HATPase_dom"/>
</dbReference>
<keyword evidence="9" id="KW-0175">Coiled coil</keyword>
<dbReference type="Gene3D" id="1.20.5.1930">
    <property type="match status" value="1"/>
</dbReference>
<dbReference type="EMBL" id="QFQP01000003">
    <property type="protein sequence ID" value="PZR16825.1"/>
    <property type="molecule type" value="Genomic_DNA"/>
</dbReference>
<dbReference type="EC" id="2.7.13.3" evidence="2"/>
<dbReference type="GO" id="GO:0000155">
    <property type="term" value="F:phosphorelay sensor kinase activity"/>
    <property type="evidence" value="ECO:0007669"/>
    <property type="project" value="InterPro"/>
</dbReference>
<keyword evidence="6 12" id="KW-0418">Kinase</keyword>
<evidence type="ECO:0000256" key="3">
    <source>
        <dbReference type="ARBA" id="ARBA00022553"/>
    </source>
</evidence>
<dbReference type="Pfam" id="PF02518">
    <property type="entry name" value="HATPase_c"/>
    <property type="match status" value="1"/>
</dbReference>
<accession>A0A2W5TZT3</accession>
<evidence type="ECO:0000313" key="13">
    <source>
        <dbReference type="Proteomes" id="UP000249061"/>
    </source>
</evidence>
<comment type="catalytic activity">
    <reaction evidence="1">
        <text>ATP + protein L-histidine = ADP + protein N-phospho-L-histidine.</text>
        <dbReference type="EC" id="2.7.13.3"/>
    </reaction>
</comment>
<keyword evidence="7" id="KW-0067">ATP-binding</keyword>
<dbReference type="GO" id="GO:0016020">
    <property type="term" value="C:membrane"/>
    <property type="evidence" value="ECO:0007669"/>
    <property type="project" value="InterPro"/>
</dbReference>
<evidence type="ECO:0000256" key="6">
    <source>
        <dbReference type="ARBA" id="ARBA00022777"/>
    </source>
</evidence>
<reference evidence="12 13" key="1">
    <citation type="submission" date="2017-08" db="EMBL/GenBank/DDBJ databases">
        <title>Infants hospitalized years apart are colonized by the same room-sourced microbial strains.</title>
        <authorList>
            <person name="Brooks B."/>
            <person name="Olm M.R."/>
            <person name="Firek B.A."/>
            <person name="Baker R."/>
            <person name="Thomas B.C."/>
            <person name="Morowitz M.J."/>
            <person name="Banfield J.F."/>
        </authorList>
    </citation>
    <scope>NUCLEOTIDE SEQUENCE [LARGE SCALE GENOMIC DNA]</scope>
    <source>
        <strain evidence="12">S2_003_000_R2_14</strain>
    </source>
</reference>
<feature type="transmembrane region" description="Helical" evidence="10">
    <location>
        <begin position="95"/>
        <end position="116"/>
    </location>
</feature>
<comment type="caution">
    <text evidence="12">The sequence shown here is derived from an EMBL/GenBank/DDBJ whole genome shotgun (WGS) entry which is preliminary data.</text>
</comment>